<dbReference type="InterPro" id="IPR011053">
    <property type="entry name" value="Single_hybrid_motif"/>
</dbReference>
<evidence type="ECO:0000256" key="2">
    <source>
        <dbReference type="ARBA" id="ARBA00013263"/>
    </source>
</evidence>
<dbReference type="InterPro" id="IPR005481">
    <property type="entry name" value="BC-like_N"/>
</dbReference>
<dbReference type="FunFam" id="2.40.50.100:FF:000003">
    <property type="entry name" value="Acetyl-CoA carboxylase biotin carboxyl carrier protein"/>
    <property type="match status" value="1"/>
</dbReference>
<dbReference type="Pfam" id="PF02786">
    <property type="entry name" value="CPSase_L_D2"/>
    <property type="match status" value="1"/>
</dbReference>
<dbReference type="PROSITE" id="PS00867">
    <property type="entry name" value="CPSASE_2"/>
    <property type="match status" value="1"/>
</dbReference>
<proteinExistence type="predicted"/>
<dbReference type="FunFam" id="3.30.1490.20:FF:000003">
    <property type="entry name" value="acetyl-CoA carboxylase isoform X1"/>
    <property type="match status" value="1"/>
</dbReference>
<keyword evidence="3 12" id="KW-0436">Ligase</keyword>
<dbReference type="SUPFAM" id="SSF52440">
    <property type="entry name" value="PreATP-grasp domain"/>
    <property type="match status" value="1"/>
</dbReference>
<dbReference type="Pfam" id="PF00289">
    <property type="entry name" value="Biotin_carb_N"/>
    <property type="match status" value="1"/>
</dbReference>
<dbReference type="SUPFAM" id="SSF51230">
    <property type="entry name" value="Single hybrid motif"/>
    <property type="match status" value="1"/>
</dbReference>
<feature type="region of interest" description="Disordered" evidence="8">
    <location>
        <begin position="508"/>
        <end position="531"/>
    </location>
</feature>
<dbReference type="InterPro" id="IPR001882">
    <property type="entry name" value="Biotin_BS"/>
</dbReference>
<dbReference type="PANTHER" id="PTHR18866">
    <property type="entry name" value="CARBOXYLASE:PYRUVATE/ACETYL-COA/PROPIONYL-COA CARBOXYLASE"/>
    <property type="match status" value="1"/>
</dbReference>
<organism evidence="12 13">
    <name type="scientific">Brevibacterium yomogidense</name>
    <dbReference type="NCBI Taxonomy" id="946573"/>
    <lineage>
        <taxon>Bacteria</taxon>
        <taxon>Bacillati</taxon>
        <taxon>Actinomycetota</taxon>
        <taxon>Actinomycetes</taxon>
        <taxon>Micrococcales</taxon>
        <taxon>Brevibacteriaceae</taxon>
        <taxon>Brevibacterium</taxon>
    </lineage>
</organism>
<comment type="cofactor">
    <cofactor evidence="1">
        <name>biotin</name>
        <dbReference type="ChEBI" id="CHEBI:57586"/>
    </cofactor>
</comment>
<evidence type="ECO:0000313" key="12">
    <source>
        <dbReference type="EMBL" id="SLM93237.1"/>
    </source>
</evidence>
<evidence type="ECO:0000256" key="5">
    <source>
        <dbReference type="ARBA" id="ARBA00022840"/>
    </source>
</evidence>
<sequence>MTAAPAASQTDLIAADPRPVRRVLIANRGEIALRIVRACRDLGIASVAAYTAADADALFVSLADDAYRLDGSGAAETYLSIPTMIDLAKRAGADAVHPGYGYLAESGEFATAVTEAGLTWVGPAASAIDALGDKAGARAVAQAVGAPVPQGSPGPVESIRGALDVAEEIGYPVAIKAVHGGGGRGFRTAADAQALPAAFEAASREAKAAFGRGECLIEQQIIRPRHVETQCLADAHGRVLVVSTRDCTLQRRNQKVLEEAPAPGLTDEQERLLADASVNILRHVGYVGAATCEFLVGADGRITFMEANARIQVEHTITEEVAGIDLVAWQLRIAAGAALPDSFPAPRGHAFQFRINAEDPAHGFVPVCGTITRYREPSGPGVRMDSGVAAGTVVGSDFDPMLAKLIVWGPDRETALARSRRAIDEFALEGLATLLPLHRSLTDAPEFRGQDLQVSTRWLEEDFMPAWSAERLPQPTEDAEAPAEQVDVVVEVDGHRLVVSVPASLAAPSARPSSRSRRVTRRTSKSAVASGTLTAPMQGTIVAVDVSPGDQVSAGDRLAVIEAMKMEQPLTAAHDAVVRSVVVGPGAGVRSGDVLVEFEA</sequence>
<feature type="domain" description="Lipoyl-binding" evidence="9">
    <location>
        <begin position="524"/>
        <end position="599"/>
    </location>
</feature>
<dbReference type="InterPro" id="IPR011761">
    <property type="entry name" value="ATP-grasp"/>
</dbReference>
<dbReference type="InterPro" id="IPR050856">
    <property type="entry name" value="Biotin_carboxylase_complex"/>
</dbReference>
<dbReference type="CDD" id="cd06850">
    <property type="entry name" value="biotinyl_domain"/>
    <property type="match status" value="1"/>
</dbReference>
<dbReference type="PROSITE" id="PS50968">
    <property type="entry name" value="BIOTINYL_LIPOYL"/>
    <property type="match status" value="1"/>
</dbReference>
<dbReference type="PANTHER" id="PTHR18866:SF33">
    <property type="entry name" value="METHYLCROTONOYL-COA CARBOXYLASE SUBUNIT ALPHA, MITOCHONDRIAL-RELATED"/>
    <property type="match status" value="1"/>
</dbReference>
<dbReference type="Pfam" id="PF02785">
    <property type="entry name" value="Biotin_carb_C"/>
    <property type="match status" value="1"/>
</dbReference>
<dbReference type="PROSITE" id="PS50979">
    <property type="entry name" value="BC"/>
    <property type="match status" value="1"/>
</dbReference>
<keyword evidence="6" id="KW-0092">Biotin</keyword>
<dbReference type="InterPro" id="IPR005482">
    <property type="entry name" value="Biotin_COase_C"/>
</dbReference>
<evidence type="ECO:0000259" key="10">
    <source>
        <dbReference type="PROSITE" id="PS50975"/>
    </source>
</evidence>
<name>A0A1X6X3F8_9MICO</name>
<dbReference type="InterPro" id="IPR000089">
    <property type="entry name" value="Biotin_lipoyl"/>
</dbReference>
<feature type="compositionally biased region" description="Basic residues" evidence="8">
    <location>
        <begin position="514"/>
        <end position="524"/>
    </location>
</feature>
<evidence type="ECO:0000256" key="1">
    <source>
        <dbReference type="ARBA" id="ARBA00001953"/>
    </source>
</evidence>
<evidence type="ECO:0000259" key="11">
    <source>
        <dbReference type="PROSITE" id="PS50979"/>
    </source>
</evidence>
<evidence type="ECO:0000256" key="7">
    <source>
        <dbReference type="PROSITE-ProRule" id="PRU00409"/>
    </source>
</evidence>
<dbReference type="RefSeq" id="WP_087004846.1">
    <property type="nucleotide sequence ID" value="NZ_FWFF01000003.1"/>
</dbReference>
<feature type="domain" description="ATP-grasp" evidence="10">
    <location>
        <begin position="138"/>
        <end position="335"/>
    </location>
</feature>
<dbReference type="InterPro" id="IPR011764">
    <property type="entry name" value="Biotin_carboxylation_dom"/>
</dbReference>
<dbReference type="EC" id="6.3.4.14" evidence="2"/>
<dbReference type="Gene3D" id="3.30.470.20">
    <property type="entry name" value="ATP-grasp fold, B domain"/>
    <property type="match status" value="1"/>
</dbReference>
<keyword evidence="4 7" id="KW-0547">Nucleotide-binding</keyword>
<keyword evidence="13" id="KW-1185">Reference proteome</keyword>
<dbReference type="SUPFAM" id="SSF51246">
    <property type="entry name" value="Rudiment single hybrid motif"/>
    <property type="match status" value="1"/>
</dbReference>
<evidence type="ECO:0000313" key="13">
    <source>
        <dbReference type="Proteomes" id="UP000196581"/>
    </source>
</evidence>
<dbReference type="SMART" id="SM00878">
    <property type="entry name" value="Biotin_carb_C"/>
    <property type="match status" value="1"/>
</dbReference>
<dbReference type="GO" id="GO:0004075">
    <property type="term" value="F:biotin carboxylase activity"/>
    <property type="evidence" value="ECO:0007669"/>
    <property type="project" value="UniProtKB-EC"/>
</dbReference>
<dbReference type="InterPro" id="IPR005479">
    <property type="entry name" value="CPAse_ATP-bd"/>
</dbReference>
<dbReference type="Gene3D" id="2.40.50.100">
    <property type="match status" value="1"/>
</dbReference>
<evidence type="ECO:0000256" key="3">
    <source>
        <dbReference type="ARBA" id="ARBA00022598"/>
    </source>
</evidence>
<dbReference type="AlphaFoldDB" id="A0A1X6X3F8"/>
<protein>
    <recommendedName>
        <fullName evidence="2">biotin carboxylase</fullName>
        <ecNumber evidence="2">6.3.4.14</ecNumber>
    </recommendedName>
</protein>
<dbReference type="GO" id="GO:0005524">
    <property type="term" value="F:ATP binding"/>
    <property type="evidence" value="ECO:0007669"/>
    <property type="project" value="UniProtKB-UniRule"/>
</dbReference>
<keyword evidence="5 7" id="KW-0067">ATP-binding</keyword>
<dbReference type="SUPFAM" id="SSF56059">
    <property type="entry name" value="Glutathione synthetase ATP-binding domain-like"/>
    <property type="match status" value="1"/>
</dbReference>
<evidence type="ECO:0000259" key="9">
    <source>
        <dbReference type="PROSITE" id="PS50968"/>
    </source>
</evidence>
<reference evidence="13" key="1">
    <citation type="submission" date="2017-02" db="EMBL/GenBank/DDBJ databases">
        <authorList>
            <person name="Dridi B."/>
        </authorList>
    </citation>
    <scope>NUCLEOTIDE SEQUENCE [LARGE SCALE GENOMIC DNA]</scope>
    <source>
        <strain evidence="13">B Co 03.10</strain>
    </source>
</reference>
<dbReference type="Proteomes" id="UP000196581">
    <property type="component" value="Unassembled WGS sequence"/>
</dbReference>
<dbReference type="InterPro" id="IPR011054">
    <property type="entry name" value="Rudment_hybrid_motif"/>
</dbReference>
<dbReference type="PROSITE" id="PS00188">
    <property type="entry name" value="BIOTIN"/>
    <property type="match status" value="1"/>
</dbReference>
<dbReference type="InterPro" id="IPR016185">
    <property type="entry name" value="PreATP-grasp_dom_sf"/>
</dbReference>
<dbReference type="GO" id="GO:0046872">
    <property type="term" value="F:metal ion binding"/>
    <property type="evidence" value="ECO:0007669"/>
    <property type="project" value="InterPro"/>
</dbReference>
<feature type="domain" description="Biotin carboxylation" evidence="11">
    <location>
        <begin position="19"/>
        <end position="462"/>
    </location>
</feature>
<dbReference type="EMBL" id="FWFF01000003">
    <property type="protein sequence ID" value="SLM93237.1"/>
    <property type="molecule type" value="Genomic_DNA"/>
</dbReference>
<evidence type="ECO:0000256" key="8">
    <source>
        <dbReference type="SAM" id="MobiDB-lite"/>
    </source>
</evidence>
<evidence type="ECO:0000256" key="6">
    <source>
        <dbReference type="ARBA" id="ARBA00023267"/>
    </source>
</evidence>
<evidence type="ECO:0000256" key="4">
    <source>
        <dbReference type="ARBA" id="ARBA00022741"/>
    </source>
</evidence>
<dbReference type="Pfam" id="PF00364">
    <property type="entry name" value="Biotin_lipoyl"/>
    <property type="match status" value="1"/>
</dbReference>
<accession>A0A1X6X3F8</accession>
<dbReference type="PROSITE" id="PS50975">
    <property type="entry name" value="ATP_GRASP"/>
    <property type="match status" value="1"/>
</dbReference>
<gene>
    <name evidence="12" type="ORF">FM105_03580</name>
</gene>